<evidence type="ECO:0000313" key="1">
    <source>
        <dbReference type="EMBL" id="WAJ28078.1"/>
    </source>
</evidence>
<dbReference type="Proteomes" id="UP001163223">
    <property type="component" value="Chromosome"/>
</dbReference>
<reference evidence="1" key="1">
    <citation type="submission" date="2022-11" db="EMBL/GenBank/DDBJ databases">
        <title>beta-Carotene-producing bacterium, Jeongeuplla avenae sp. nov., alleviates the salt stress of Arabidopsis seedlings.</title>
        <authorList>
            <person name="Jiang L."/>
            <person name="Lee J."/>
        </authorList>
    </citation>
    <scope>NUCLEOTIDE SEQUENCE</scope>
    <source>
        <strain evidence="1">DY_R2A_6</strain>
    </source>
</reference>
<organism evidence="1 2">
    <name type="scientific">Antarcticirhabdus aurantiaca</name>
    <dbReference type="NCBI Taxonomy" id="2606717"/>
    <lineage>
        <taxon>Bacteria</taxon>
        <taxon>Pseudomonadati</taxon>
        <taxon>Pseudomonadota</taxon>
        <taxon>Alphaproteobacteria</taxon>
        <taxon>Hyphomicrobiales</taxon>
        <taxon>Aurantimonadaceae</taxon>
        <taxon>Antarcticirhabdus</taxon>
    </lineage>
</organism>
<name>A0ACD4NMS4_9HYPH</name>
<dbReference type="EMBL" id="CP113520">
    <property type="protein sequence ID" value="WAJ28078.1"/>
    <property type="molecule type" value="Genomic_DNA"/>
</dbReference>
<proteinExistence type="predicted"/>
<evidence type="ECO:0000313" key="2">
    <source>
        <dbReference type="Proteomes" id="UP001163223"/>
    </source>
</evidence>
<accession>A0ACD4NMS4</accession>
<keyword evidence="2" id="KW-1185">Reference proteome</keyword>
<gene>
    <name evidence="1" type="ORF">OXU80_25175</name>
</gene>
<sequence>MSAPAGAAVPVLVVVTHLLGVGHLTRAAAIARGLAAAGHPVSLVSGGRPAPLVDVAGLDFVQLPPVHCRSGDFSNLLTTGDRPLDEATREARIAALLGAYHRSRPSVVVTETYPFGRRQLAAEFGALLAAVNEDPSRPALLASVRDILNPPSRPAKGEEASRVFGRHYDGALVHGEAAIAPLAISWPVTPAIEKRLHYTGYVTEASAPAVPSAGEGAGEVLVSGGNSAASLPLYRAALGAARLDRSGRPWRILVGRGVEAGDFEALAAEAGAGAVVEWARPDFRDLLARAAVSVSQAGYNTVVDLALAGPPAVLVPYEEGSEAEQALRAEQFGRRGLAVTLREHDLSPERLLAAVEEAAMRGRASETALAPTGVAGSVAAIRAAEARAREERAAWARLDAGLEALAGAGRHVDLWWRDDDAERPTPALDRLLDLAAGHGVPLSLAVSPDLATEELAERLRGEASVTVLVHGIAHRNNAPEGRKKQELGFRPLPDLAEDLRRALPRLADLFGARMRPVLVPPWNRIDPDLVPRLSALGFMGLSTFGARGAPVRDGLAIANTHVDPIDWRGGVKASAASVNELVARLGSGEPIGLLTHHLVHDEWTWRFLETLLTRVAGHPAVRFASAASLFDAPSSETNAANPT</sequence>
<protein>
    <submittedName>
        <fullName evidence="1">Glycosyltransferase</fullName>
    </submittedName>
</protein>